<dbReference type="EMBL" id="QFPJ01000003">
    <property type="protein sequence ID" value="PZQ24255.1"/>
    <property type="molecule type" value="Genomic_DNA"/>
</dbReference>
<sequence length="259" mass="27846">MPAAIPPGIPYVDQLNIGAGRRALAIGLAVLIPALLLLLLLSFGSGKPPDFRTERVSTLRLEARDVAADSPERVEAEPDRSETRPDRPQAAIDPAPPAEPAEPRIAEPVPPPPTPAPVERPSPPVPPRSAVRPPGGAVYGPPDTGTPRSSFRDSEQVGTAPNGEPLYAATWYREPSDGELRGYLSTASGPGWGLIACRTAPDYRVEDCVGLDEYPTGSQINRAVLAAAWQFRVRPPRRGGQQLVGAWVRIRIDYGVRRR</sequence>
<evidence type="ECO:0000313" key="4">
    <source>
        <dbReference type="Proteomes" id="UP000248597"/>
    </source>
</evidence>
<evidence type="ECO:0000313" key="3">
    <source>
        <dbReference type="EMBL" id="PZQ24255.1"/>
    </source>
</evidence>
<protein>
    <recommendedName>
        <fullName evidence="5">Protein TonB</fullName>
    </recommendedName>
</protein>
<organism evidence="3 4">
    <name type="scientific">Sphingopyxis macrogoltabida</name>
    <name type="common">Sphingomonas macrogoltabidus</name>
    <dbReference type="NCBI Taxonomy" id="33050"/>
    <lineage>
        <taxon>Bacteria</taxon>
        <taxon>Pseudomonadati</taxon>
        <taxon>Pseudomonadota</taxon>
        <taxon>Alphaproteobacteria</taxon>
        <taxon>Sphingomonadales</taxon>
        <taxon>Sphingomonadaceae</taxon>
        <taxon>Sphingopyxis</taxon>
    </lineage>
</organism>
<dbReference type="AlphaFoldDB" id="A0A2W5LC82"/>
<evidence type="ECO:0008006" key="5">
    <source>
        <dbReference type="Google" id="ProtNLM"/>
    </source>
</evidence>
<comment type="caution">
    <text evidence="3">The sequence shown here is derived from an EMBL/GenBank/DDBJ whole genome shotgun (WGS) entry which is preliminary data.</text>
</comment>
<keyword evidence="2" id="KW-0472">Membrane</keyword>
<evidence type="ECO:0000256" key="1">
    <source>
        <dbReference type="SAM" id="MobiDB-lite"/>
    </source>
</evidence>
<name>A0A2W5LC82_SPHMC</name>
<feature type="compositionally biased region" description="Pro residues" evidence="1">
    <location>
        <begin position="108"/>
        <end position="127"/>
    </location>
</feature>
<keyword evidence="2" id="KW-1133">Transmembrane helix</keyword>
<dbReference type="Proteomes" id="UP000248597">
    <property type="component" value="Unassembled WGS sequence"/>
</dbReference>
<feature type="transmembrane region" description="Helical" evidence="2">
    <location>
        <begin position="23"/>
        <end position="43"/>
    </location>
</feature>
<feature type="region of interest" description="Disordered" evidence="1">
    <location>
        <begin position="62"/>
        <end position="163"/>
    </location>
</feature>
<keyword evidence="2" id="KW-0812">Transmembrane</keyword>
<proteinExistence type="predicted"/>
<evidence type="ECO:0000256" key="2">
    <source>
        <dbReference type="SAM" id="Phobius"/>
    </source>
</evidence>
<reference evidence="3 4" key="1">
    <citation type="submission" date="2017-08" db="EMBL/GenBank/DDBJ databases">
        <title>Infants hospitalized years apart are colonized by the same room-sourced microbial strains.</title>
        <authorList>
            <person name="Brooks B."/>
            <person name="Olm M.R."/>
            <person name="Firek B.A."/>
            <person name="Baker R."/>
            <person name="Thomas B.C."/>
            <person name="Morowitz M.J."/>
            <person name="Banfield J.F."/>
        </authorList>
    </citation>
    <scope>NUCLEOTIDE SEQUENCE [LARGE SCALE GENOMIC DNA]</scope>
    <source>
        <strain evidence="3">S2_005_003_R2_47</strain>
    </source>
</reference>
<gene>
    <name evidence="3" type="ORF">DI569_02390</name>
</gene>
<feature type="compositionally biased region" description="Basic and acidic residues" evidence="1">
    <location>
        <begin position="62"/>
        <end position="87"/>
    </location>
</feature>
<accession>A0A2W5LC82</accession>